<name>A0A1P8WFL9_9PLAN</name>
<accession>A0A1P8WFL9</accession>
<gene>
    <name evidence="1" type="ORF">Fuma_02442</name>
</gene>
<protein>
    <submittedName>
        <fullName evidence="1">Uncharacterized protein</fullName>
    </submittedName>
</protein>
<evidence type="ECO:0000313" key="2">
    <source>
        <dbReference type="Proteomes" id="UP000187735"/>
    </source>
</evidence>
<organism evidence="1 2">
    <name type="scientific">Fuerstiella marisgermanici</name>
    <dbReference type="NCBI Taxonomy" id="1891926"/>
    <lineage>
        <taxon>Bacteria</taxon>
        <taxon>Pseudomonadati</taxon>
        <taxon>Planctomycetota</taxon>
        <taxon>Planctomycetia</taxon>
        <taxon>Planctomycetales</taxon>
        <taxon>Planctomycetaceae</taxon>
        <taxon>Fuerstiella</taxon>
    </lineage>
</organism>
<proteinExistence type="predicted"/>
<dbReference type="AlphaFoldDB" id="A0A1P8WFL9"/>
<reference evidence="1 2" key="1">
    <citation type="journal article" date="2016" name="Front. Microbiol.">
        <title>Fuerstia marisgermanicae gen. nov., sp. nov., an Unusual Member of the Phylum Planctomycetes from the German Wadden Sea.</title>
        <authorList>
            <person name="Kohn T."/>
            <person name="Heuer A."/>
            <person name="Jogler M."/>
            <person name="Vollmers J."/>
            <person name="Boedeker C."/>
            <person name="Bunk B."/>
            <person name="Rast P."/>
            <person name="Borchert D."/>
            <person name="Glockner I."/>
            <person name="Freese H.M."/>
            <person name="Klenk H.P."/>
            <person name="Overmann J."/>
            <person name="Kaster A.K."/>
            <person name="Rohde M."/>
            <person name="Wiegand S."/>
            <person name="Jogler C."/>
        </authorList>
    </citation>
    <scope>NUCLEOTIDE SEQUENCE [LARGE SCALE GENOMIC DNA]</scope>
    <source>
        <strain evidence="1 2">NH11</strain>
    </source>
</reference>
<dbReference type="EMBL" id="CP017641">
    <property type="protein sequence ID" value="APZ92830.1"/>
    <property type="molecule type" value="Genomic_DNA"/>
</dbReference>
<sequence>MGKYGMKSWGKRIAVGSAAEASHDNSLIPYVPH</sequence>
<dbReference type="Proteomes" id="UP000187735">
    <property type="component" value="Chromosome"/>
</dbReference>
<evidence type="ECO:0000313" key="1">
    <source>
        <dbReference type="EMBL" id="APZ92830.1"/>
    </source>
</evidence>
<keyword evidence="2" id="KW-1185">Reference proteome</keyword>
<dbReference type="KEGG" id="fmr:Fuma_02442"/>